<protein>
    <recommendedName>
        <fullName evidence="2">Knr4/Smi1-like domain-containing protein</fullName>
    </recommendedName>
</protein>
<accession>A0A242NFK9</accession>
<evidence type="ECO:0000313" key="5">
    <source>
        <dbReference type="Proteomes" id="UP000194800"/>
    </source>
</evidence>
<dbReference type="Gene3D" id="3.40.1580.10">
    <property type="entry name" value="SMI1/KNR4-like"/>
    <property type="match status" value="1"/>
</dbReference>
<dbReference type="OrthoDB" id="9131304at2"/>
<dbReference type="Pfam" id="PF09346">
    <property type="entry name" value="SMI1_KNR4"/>
    <property type="match status" value="1"/>
</dbReference>
<comment type="caution">
    <text evidence="3">The sequence shown here is derived from an EMBL/GenBank/DDBJ whole genome shotgun (WGS) entry which is preliminary data.</text>
</comment>
<evidence type="ECO:0000313" key="4">
    <source>
        <dbReference type="EMBL" id="OTQ08598.1"/>
    </source>
</evidence>
<evidence type="ECO:0000256" key="1">
    <source>
        <dbReference type="SAM" id="Phobius"/>
    </source>
</evidence>
<evidence type="ECO:0000259" key="2">
    <source>
        <dbReference type="Pfam" id="PF09346"/>
    </source>
</evidence>
<evidence type="ECO:0000313" key="6">
    <source>
        <dbReference type="Proteomes" id="UP000194977"/>
    </source>
</evidence>
<dbReference type="RefSeq" id="WP_086301351.1">
    <property type="nucleotide sequence ID" value="NZ_MZNE01000069.1"/>
</dbReference>
<dbReference type="Proteomes" id="UP000194800">
    <property type="component" value="Unassembled WGS sequence"/>
</dbReference>
<dbReference type="InterPro" id="IPR018958">
    <property type="entry name" value="Knr4/Smi1-like_dom"/>
</dbReference>
<keyword evidence="1" id="KW-0812">Transmembrane</keyword>
<dbReference type="EMBL" id="NARP01000028">
    <property type="protein sequence ID" value="OTP98609.1"/>
    <property type="molecule type" value="Genomic_DNA"/>
</dbReference>
<keyword evidence="1" id="KW-1133">Transmembrane helix</keyword>
<dbReference type="InterPro" id="IPR037883">
    <property type="entry name" value="Knr4/Smi1-like_sf"/>
</dbReference>
<reference evidence="5 6" key="1">
    <citation type="submission" date="2017-03" db="EMBL/GenBank/DDBJ databases">
        <title>Comparative genomics of honeybee gut symbionts reveal geographically distinct and subgroup specific antibiotic resistance.</title>
        <authorList>
            <person name="Ludvigsen J."/>
            <person name="Porcellato D."/>
            <person name="Labee-Lund T.M."/>
            <person name="Amdam G.V."/>
            <person name="Rudi K."/>
        </authorList>
    </citation>
    <scope>NUCLEOTIDE SEQUENCE [LARGE SCALE GENOMIC DNA]</scope>
    <source>
        <strain evidence="3 6">A-7-12</strain>
        <strain evidence="4 5">A-9-12</strain>
    </source>
</reference>
<dbReference type="EMBL" id="NART01000076">
    <property type="protein sequence ID" value="OTQ08598.1"/>
    <property type="molecule type" value="Genomic_DNA"/>
</dbReference>
<feature type="domain" description="Knr4/Smi1-like" evidence="2">
    <location>
        <begin position="15"/>
        <end position="131"/>
    </location>
</feature>
<dbReference type="Proteomes" id="UP000194977">
    <property type="component" value="Unassembled WGS sequence"/>
</dbReference>
<dbReference type="AlphaFoldDB" id="A0A242NFK9"/>
<sequence>MTLVLENSQQKLAYEDIIEFNRLFNEKIPSSFLDFFHEFNGGDFPKVNDHNCEYLSGFYSIKYGHSTITRMYNELLIENPELQFMLPFAYDHNLNSYLISLKEEDYGTIYLWSNEEQGIAHVSNSFGDFIQLFDELIDAVEIKKVSINLKNRIVKTAILVIASFIAWYIFTKK</sequence>
<feature type="transmembrane region" description="Helical" evidence="1">
    <location>
        <begin position="153"/>
        <end position="170"/>
    </location>
</feature>
<keyword evidence="1" id="KW-0472">Membrane</keyword>
<evidence type="ECO:0000313" key="3">
    <source>
        <dbReference type="EMBL" id="OTP98609.1"/>
    </source>
</evidence>
<dbReference type="SUPFAM" id="SSF160631">
    <property type="entry name" value="SMI1/KNR4-like"/>
    <property type="match status" value="1"/>
</dbReference>
<name>A0A242NFK9_9GAMM</name>
<proteinExistence type="predicted"/>
<keyword evidence="5" id="KW-1185">Reference proteome</keyword>
<organism evidence="3 6">
    <name type="scientific">Gilliamella apicola</name>
    <dbReference type="NCBI Taxonomy" id="1196095"/>
    <lineage>
        <taxon>Bacteria</taxon>
        <taxon>Pseudomonadati</taxon>
        <taxon>Pseudomonadota</taxon>
        <taxon>Gammaproteobacteria</taxon>
        <taxon>Orbales</taxon>
        <taxon>Orbaceae</taxon>
        <taxon>Gilliamella</taxon>
    </lineage>
</organism>
<gene>
    <name evidence="4" type="ORF">B6C91_11795</name>
    <name evidence="3" type="ORF">B6D08_10640</name>
</gene>